<name>A0A1Q5T3B3_9BACL</name>
<dbReference type="Proteomes" id="UP000186030">
    <property type="component" value="Unassembled WGS sequence"/>
</dbReference>
<comment type="caution">
    <text evidence="1">The sequence shown here is derived from an EMBL/GenBank/DDBJ whole genome shotgun (WGS) entry which is preliminary data.</text>
</comment>
<evidence type="ECO:0000313" key="1">
    <source>
        <dbReference type="EMBL" id="OKO94728.1"/>
    </source>
</evidence>
<protein>
    <submittedName>
        <fullName evidence="1">Uncharacterized protein</fullName>
    </submittedName>
</protein>
<organism evidence="1 2">
    <name type="scientific">Geobacillus proteiniphilus</name>
    <dbReference type="NCBI Taxonomy" id="860353"/>
    <lineage>
        <taxon>Bacteria</taxon>
        <taxon>Bacillati</taxon>
        <taxon>Bacillota</taxon>
        <taxon>Bacilli</taxon>
        <taxon>Bacillales</taxon>
        <taxon>Anoxybacillaceae</taxon>
        <taxon>Geobacillus</taxon>
    </lineage>
</organism>
<reference evidence="1 2" key="1">
    <citation type="submission" date="2016-11" db="EMBL/GenBank/DDBJ databases">
        <authorList>
            <person name="Kadnikov V."/>
            <person name="Nazina T."/>
        </authorList>
    </citation>
    <scope>NUCLEOTIDE SEQUENCE [LARGE SCALE GENOMIC DNA]</scope>
    <source>
        <strain evidence="1 2">1017</strain>
    </source>
</reference>
<proteinExistence type="predicted"/>
<dbReference type="AlphaFoldDB" id="A0A1Q5T3B3"/>
<gene>
    <name evidence="1" type="ORF">BRO54_1443</name>
</gene>
<accession>A0A1Q5T3B3</accession>
<evidence type="ECO:0000313" key="2">
    <source>
        <dbReference type="Proteomes" id="UP000186030"/>
    </source>
</evidence>
<reference evidence="2" key="2">
    <citation type="submission" date="2017-01" db="EMBL/GenBank/DDBJ databases">
        <title>Genome sequencing and annotation of Geobacillus sp. 1017, a Hydrocarbon-Oxidizing Thermophilic Bacterium Isolated from a Heavy Oil Reservoir (China).</title>
        <authorList>
            <person name="Kadnikov V.V."/>
            <person name="Mardanov A.V."/>
            <person name="Poltaraus A.B."/>
            <person name="Sokolova D.S."/>
            <person name="Semenova E.M."/>
            <person name="Ravin N.V."/>
            <person name="Tourova T.P."/>
            <person name="Nazina T.N."/>
        </authorList>
    </citation>
    <scope>NUCLEOTIDE SEQUENCE [LARGE SCALE GENOMIC DNA]</scope>
    <source>
        <strain evidence="2">1017</strain>
    </source>
</reference>
<sequence>MEEKRERDLDKWRKKDYNEKEWTRLYILFHEGVKRWVRSLFLHL</sequence>
<dbReference type="EMBL" id="MQMG01000014">
    <property type="protein sequence ID" value="OKO94728.1"/>
    <property type="molecule type" value="Genomic_DNA"/>
</dbReference>